<dbReference type="EMBL" id="LAZR01005747">
    <property type="protein sequence ID" value="KKM97430.1"/>
    <property type="molecule type" value="Genomic_DNA"/>
</dbReference>
<reference evidence="2" key="1">
    <citation type="journal article" date="2015" name="Nature">
        <title>Complex archaea that bridge the gap between prokaryotes and eukaryotes.</title>
        <authorList>
            <person name="Spang A."/>
            <person name="Saw J.H."/>
            <person name="Jorgensen S.L."/>
            <person name="Zaremba-Niedzwiedzka K."/>
            <person name="Martijn J."/>
            <person name="Lind A.E."/>
            <person name="van Eijk R."/>
            <person name="Schleper C."/>
            <person name="Guy L."/>
            <person name="Ettema T.J."/>
        </authorList>
    </citation>
    <scope>NUCLEOTIDE SEQUENCE</scope>
</reference>
<sequence length="61" mass="7345">MNWEERIEKDVQLQNRTRKIEPMRYSAEEFLARLTRKGVDIHHKNGDLTDNRPENLVLLAR</sequence>
<organism evidence="2">
    <name type="scientific">marine sediment metagenome</name>
    <dbReference type="NCBI Taxonomy" id="412755"/>
    <lineage>
        <taxon>unclassified sequences</taxon>
        <taxon>metagenomes</taxon>
        <taxon>ecological metagenomes</taxon>
    </lineage>
</organism>
<evidence type="ECO:0000313" key="2">
    <source>
        <dbReference type="EMBL" id="KKM97430.1"/>
    </source>
</evidence>
<protein>
    <recommendedName>
        <fullName evidence="1">HNH nuclease domain-containing protein</fullName>
    </recommendedName>
</protein>
<evidence type="ECO:0000259" key="1">
    <source>
        <dbReference type="Pfam" id="PF13392"/>
    </source>
</evidence>
<accession>A0A0F9P8R1</accession>
<dbReference type="AlphaFoldDB" id="A0A0F9P8R1"/>
<gene>
    <name evidence="2" type="ORF">LCGC14_1168030</name>
</gene>
<dbReference type="InterPro" id="IPR003615">
    <property type="entry name" value="HNH_nuc"/>
</dbReference>
<proteinExistence type="predicted"/>
<feature type="domain" description="HNH nuclease" evidence="1">
    <location>
        <begin position="37"/>
        <end position="59"/>
    </location>
</feature>
<dbReference type="Pfam" id="PF13392">
    <property type="entry name" value="HNH_3"/>
    <property type="match status" value="1"/>
</dbReference>
<name>A0A0F9P8R1_9ZZZZ</name>
<comment type="caution">
    <text evidence="2">The sequence shown here is derived from an EMBL/GenBank/DDBJ whole genome shotgun (WGS) entry which is preliminary data.</text>
</comment>
<dbReference type="Gene3D" id="3.90.75.20">
    <property type="match status" value="1"/>
</dbReference>